<name>A0ABT0XBG9_9ACTN</name>
<protein>
    <submittedName>
        <fullName evidence="3">Uncharacterized protein</fullName>
    </submittedName>
</protein>
<feature type="region of interest" description="Disordered" evidence="1">
    <location>
        <begin position="60"/>
        <end position="79"/>
    </location>
</feature>
<evidence type="ECO:0000256" key="2">
    <source>
        <dbReference type="SAM" id="Phobius"/>
    </source>
</evidence>
<reference evidence="3" key="1">
    <citation type="journal article" date="2023" name="Int. J. Syst. Evol. Microbiol.">
        <title>Streptomyces meridianus sp. nov. isolated from brackish water of the Tagus estuary in Alcochete, Portugal.</title>
        <authorList>
            <person name="Santos J.D.N."/>
            <person name="Klimek D."/>
            <person name="Calusinska M."/>
            <person name="Lobo Da Cunha A."/>
            <person name="Catita J."/>
            <person name="Goncalves H."/>
            <person name="Gonzalez I."/>
            <person name="Reyes F."/>
            <person name="Lage O.M."/>
        </authorList>
    </citation>
    <scope>NUCLEOTIDE SEQUENCE</scope>
    <source>
        <strain evidence="3">MTZ3.1</strain>
    </source>
</reference>
<keyword evidence="4" id="KW-1185">Reference proteome</keyword>
<evidence type="ECO:0000313" key="4">
    <source>
        <dbReference type="Proteomes" id="UP001167160"/>
    </source>
</evidence>
<proteinExistence type="predicted"/>
<feature type="transmembrane region" description="Helical" evidence="2">
    <location>
        <begin position="36"/>
        <end position="56"/>
    </location>
</feature>
<dbReference type="RefSeq" id="WP_251418216.1">
    <property type="nucleotide sequence ID" value="NZ_JAMQGM010000047.1"/>
</dbReference>
<dbReference type="EMBL" id="JAMQGM010000047">
    <property type="protein sequence ID" value="MCM2579871.1"/>
    <property type="molecule type" value="Genomic_DNA"/>
</dbReference>
<keyword evidence="2" id="KW-0812">Transmembrane</keyword>
<accession>A0ABT0XBG9</accession>
<keyword evidence="2" id="KW-1133">Transmembrane helix</keyword>
<comment type="caution">
    <text evidence="3">The sequence shown here is derived from an EMBL/GenBank/DDBJ whole genome shotgun (WGS) entry which is preliminary data.</text>
</comment>
<evidence type="ECO:0000256" key="1">
    <source>
        <dbReference type="SAM" id="MobiDB-lite"/>
    </source>
</evidence>
<evidence type="ECO:0000313" key="3">
    <source>
        <dbReference type="EMBL" id="MCM2579871.1"/>
    </source>
</evidence>
<gene>
    <name evidence="3" type="ORF">M1E25_21400</name>
</gene>
<dbReference type="Proteomes" id="UP001167160">
    <property type="component" value="Unassembled WGS sequence"/>
</dbReference>
<organism evidence="3 4">
    <name type="scientific">Streptomyces meridianus</name>
    <dbReference type="NCBI Taxonomy" id="2938945"/>
    <lineage>
        <taxon>Bacteria</taxon>
        <taxon>Bacillati</taxon>
        <taxon>Actinomycetota</taxon>
        <taxon>Actinomycetes</taxon>
        <taxon>Kitasatosporales</taxon>
        <taxon>Streptomycetaceae</taxon>
        <taxon>Streptomyces</taxon>
    </lineage>
</organism>
<sequence length="79" mass="8290">MPRRGEHVPYAFVAEADRFRSNVAPPPRRRAGASEIAGRTLIGLTVVAGLVGSLLFGMPALETGSDAGQPPRSEAAHQP</sequence>
<keyword evidence="2" id="KW-0472">Membrane</keyword>